<evidence type="ECO:0000256" key="3">
    <source>
        <dbReference type="ARBA" id="ARBA00022449"/>
    </source>
</evidence>
<keyword evidence="11" id="KW-1185">Reference proteome</keyword>
<feature type="transmembrane region" description="Helical" evidence="8">
    <location>
        <begin position="270"/>
        <end position="290"/>
    </location>
</feature>
<feature type="transmembrane region" description="Helical" evidence="8">
    <location>
        <begin position="302"/>
        <end position="322"/>
    </location>
</feature>
<dbReference type="PANTHER" id="PTHR32507:SF8">
    <property type="entry name" value="CNH1P"/>
    <property type="match status" value="1"/>
</dbReference>
<organism evidence="10 11">
    <name type="scientific">Streptomyces ramulosus</name>
    <dbReference type="NCBI Taxonomy" id="47762"/>
    <lineage>
        <taxon>Bacteria</taxon>
        <taxon>Bacillati</taxon>
        <taxon>Actinomycetota</taxon>
        <taxon>Actinomycetes</taxon>
        <taxon>Kitasatosporales</taxon>
        <taxon>Streptomycetaceae</taxon>
        <taxon>Streptomyces</taxon>
    </lineage>
</organism>
<evidence type="ECO:0000256" key="5">
    <source>
        <dbReference type="ARBA" id="ARBA00022989"/>
    </source>
</evidence>
<protein>
    <submittedName>
        <fullName evidence="10">Cation:proton antiporter</fullName>
    </submittedName>
</protein>
<dbReference type="EMBL" id="JBHSPW010000001">
    <property type="protein sequence ID" value="MFC5891752.1"/>
    <property type="molecule type" value="Genomic_DNA"/>
</dbReference>
<keyword evidence="3" id="KW-0050">Antiport</keyword>
<comment type="caution">
    <text evidence="10">The sequence shown here is derived from an EMBL/GenBank/DDBJ whole genome shotgun (WGS) entry which is preliminary data.</text>
</comment>
<accession>A0ABW1FBI8</accession>
<feature type="transmembrane region" description="Helical" evidence="8">
    <location>
        <begin position="90"/>
        <end position="110"/>
    </location>
</feature>
<keyword evidence="7 8" id="KW-0472">Membrane</keyword>
<dbReference type="Proteomes" id="UP001596241">
    <property type="component" value="Unassembled WGS sequence"/>
</dbReference>
<dbReference type="InterPro" id="IPR006153">
    <property type="entry name" value="Cation/H_exchanger_TM"/>
</dbReference>
<dbReference type="PANTHER" id="PTHR32507">
    <property type="entry name" value="NA(+)/H(+) ANTIPORTER 1"/>
    <property type="match status" value="1"/>
</dbReference>
<gene>
    <name evidence="10" type="ORF">ACFP3M_02790</name>
</gene>
<keyword evidence="6" id="KW-0406">Ion transport</keyword>
<evidence type="ECO:0000256" key="4">
    <source>
        <dbReference type="ARBA" id="ARBA00022692"/>
    </source>
</evidence>
<dbReference type="Pfam" id="PF00999">
    <property type="entry name" value="Na_H_Exchanger"/>
    <property type="match status" value="1"/>
</dbReference>
<evidence type="ECO:0000313" key="10">
    <source>
        <dbReference type="EMBL" id="MFC5891752.1"/>
    </source>
</evidence>
<sequence>MAAVLVLLSLLFVWSLVSARLARWSITAPIAFAVAGTVLTSGEHPALSLDMNTHTFQRIIELVLAVMLFTDATEAIGYERLGRTVGGGRLLGLALPGSIILAVLFGALLFPGTNWWLLTVAALCVMPIDLAPVLMFLRDERVPLRVRAALNIEGGFNDGLISPLFVFCVANLVTAEGDTFTDLLVNALKGAGYAVLAGGALGLLAAWLVRRCLAGGWATPDELRMASLALPFLAYAASVLIGGNGFVAAFVAGLCYARTAYAVGDNNLDLVYDASHLMALAVWFTFGGLIAKEFAEGIDLAVFGYALLALTVARVVPVVAGLTGTRFSWAERFAVGWLGSRGVTSIVFAVLAYTQLAGDDAAFVVNVTCATVLLSVLLHGVTLEPAARRFARNPRPDVPTAPADSAR</sequence>
<proteinExistence type="predicted"/>
<evidence type="ECO:0000256" key="7">
    <source>
        <dbReference type="ARBA" id="ARBA00023136"/>
    </source>
</evidence>
<feature type="transmembrane region" description="Helical" evidence="8">
    <location>
        <begin position="229"/>
        <end position="258"/>
    </location>
</feature>
<evidence type="ECO:0000256" key="8">
    <source>
        <dbReference type="SAM" id="Phobius"/>
    </source>
</evidence>
<keyword evidence="2" id="KW-0813">Transport</keyword>
<feature type="transmembrane region" description="Helical" evidence="8">
    <location>
        <begin position="190"/>
        <end position="209"/>
    </location>
</feature>
<evidence type="ECO:0000259" key="9">
    <source>
        <dbReference type="Pfam" id="PF00999"/>
    </source>
</evidence>
<feature type="transmembrane region" description="Helical" evidence="8">
    <location>
        <begin position="334"/>
        <end position="356"/>
    </location>
</feature>
<evidence type="ECO:0000256" key="1">
    <source>
        <dbReference type="ARBA" id="ARBA00004651"/>
    </source>
</evidence>
<evidence type="ECO:0000313" key="11">
    <source>
        <dbReference type="Proteomes" id="UP001596241"/>
    </source>
</evidence>
<comment type="subcellular location">
    <subcellularLocation>
        <location evidence="1">Cell membrane</location>
        <topology evidence="1">Multi-pass membrane protein</topology>
    </subcellularLocation>
</comment>
<name>A0ABW1FBI8_9ACTN</name>
<keyword evidence="5 8" id="KW-1133">Transmembrane helix</keyword>
<reference evidence="11" key="1">
    <citation type="journal article" date="2019" name="Int. J. Syst. Evol. Microbiol.">
        <title>The Global Catalogue of Microorganisms (GCM) 10K type strain sequencing project: providing services to taxonomists for standard genome sequencing and annotation.</title>
        <authorList>
            <consortium name="The Broad Institute Genomics Platform"/>
            <consortium name="The Broad Institute Genome Sequencing Center for Infectious Disease"/>
            <person name="Wu L."/>
            <person name="Ma J."/>
        </authorList>
    </citation>
    <scope>NUCLEOTIDE SEQUENCE [LARGE SCALE GENOMIC DNA]</scope>
    <source>
        <strain evidence="11">CGMCC 1.15809</strain>
    </source>
</reference>
<feature type="domain" description="Cation/H+ exchanger transmembrane" evidence="9">
    <location>
        <begin position="11"/>
        <end position="387"/>
    </location>
</feature>
<keyword evidence="4 8" id="KW-0812">Transmembrane</keyword>
<dbReference type="RefSeq" id="WP_345080964.1">
    <property type="nucleotide sequence ID" value="NZ_BAAAWG010000006.1"/>
</dbReference>
<feature type="transmembrane region" description="Helical" evidence="8">
    <location>
        <begin position="362"/>
        <end position="383"/>
    </location>
</feature>
<evidence type="ECO:0000256" key="2">
    <source>
        <dbReference type="ARBA" id="ARBA00022448"/>
    </source>
</evidence>
<feature type="transmembrane region" description="Helical" evidence="8">
    <location>
        <begin position="116"/>
        <end position="137"/>
    </location>
</feature>
<evidence type="ECO:0000256" key="6">
    <source>
        <dbReference type="ARBA" id="ARBA00023065"/>
    </source>
</evidence>